<organism evidence="3">
    <name type="scientific">Laccaria bicolor (strain S238N-H82 / ATCC MYA-4686)</name>
    <name type="common">Bicoloured deceiver</name>
    <name type="synonym">Laccaria laccata var. bicolor</name>
    <dbReference type="NCBI Taxonomy" id="486041"/>
    <lineage>
        <taxon>Eukaryota</taxon>
        <taxon>Fungi</taxon>
        <taxon>Dikarya</taxon>
        <taxon>Basidiomycota</taxon>
        <taxon>Agaricomycotina</taxon>
        <taxon>Agaricomycetes</taxon>
        <taxon>Agaricomycetidae</taxon>
        <taxon>Agaricales</taxon>
        <taxon>Agaricineae</taxon>
        <taxon>Hydnangiaceae</taxon>
        <taxon>Laccaria</taxon>
    </lineage>
</organism>
<gene>
    <name evidence="2" type="ORF">LACBIDRAFT_335143</name>
</gene>
<dbReference type="RefSeq" id="XP_001890052.1">
    <property type="nucleotide sequence ID" value="XM_001890017.1"/>
</dbReference>
<dbReference type="EMBL" id="DS547167">
    <property type="protein sequence ID" value="EDQ99332.1"/>
    <property type="molecule type" value="Genomic_DNA"/>
</dbReference>
<reference evidence="2 3" key="1">
    <citation type="journal article" date="2008" name="Nature">
        <title>The genome of Laccaria bicolor provides insights into mycorrhizal symbiosis.</title>
        <authorList>
            <person name="Martin F."/>
            <person name="Aerts A."/>
            <person name="Ahren D."/>
            <person name="Brun A."/>
            <person name="Danchin E.G.J."/>
            <person name="Duchaussoy F."/>
            <person name="Gibon J."/>
            <person name="Kohler A."/>
            <person name="Lindquist E."/>
            <person name="Pereda V."/>
            <person name="Salamov A."/>
            <person name="Shapiro H.J."/>
            <person name="Wuyts J."/>
            <person name="Blaudez D."/>
            <person name="Buee M."/>
            <person name="Brokstein P."/>
            <person name="Canbaeck B."/>
            <person name="Cohen D."/>
            <person name="Courty P.E."/>
            <person name="Coutinho P.M."/>
            <person name="Delaruelle C."/>
            <person name="Detter J.C."/>
            <person name="Deveau A."/>
            <person name="DiFazio S."/>
            <person name="Duplessis S."/>
            <person name="Fraissinet-Tachet L."/>
            <person name="Lucic E."/>
            <person name="Frey-Klett P."/>
            <person name="Fourrey C."/>
            <person name="Feussner I."/>
            <person name="Gay G."/>
            <person name="Grimwood J."/>
            <person name="Hoegger P.J."/>
            <person name="Jain P."/>
            <person name="Kilaru S."/>
            <person name="Labbe J."/>
            <person name="Lin Y.C."/>
            <person name="Legue V."/>
            <person name="Le Tacon F."/>
            <person name="Marmeisse R."/>
            <person name="Melayah D."/>
            <person name="Montanini B."/>
            <person name="Muratet M."/>
            <person name="Nehls U."/>
            <person name="Niculita-Hirzel H."/>
            <person name="Oudot-Le Secq M.P."/>
            <person name="Peter M."/>
            <person name="Quesneville H."/>
            <person name="Rajashekar B."/>
            <person name="Reich M."/>
            <person name="Rouhier N."/>
            <person name="Schmutz J."/>
            <person name="Yin T."/>
            <person name="Chalot M."/>
            <person name="Henrissat B."/>
            <person name="Kuees U."/>
            <person name="Lucas S."/>
            <person name="Van de Peer Y."/>
            <person name="Podila G.K."/>
            <person name="Polle A."/>
            <person name="Pukkila P.J."/>
            <person name="Richardson P.M."/>
            <person name="Rouze P."/>
            <person name="Sanders I.R."/>
            <person name="Stajich J.E."/>
            <person name="Tunlid A."/>
            <person name="Tuskan G."/>
            <person name="Grigoriev I.V."/>
        </authorList>
    </citation>
    <scope>NUCLEOTIDE SEQUENCE [LARGE SCALE GENOMIC DNA]</scope>
    <source>
        <strain evidence="3">S238N-H82 / ATCC MYA-4686</strain>
    </source>
</reference>
<feature type="region of interest" description="Disordered" evidence="1">
    <location>
        <begin position="315"/>
        <end position="372"/>
    </location>
</feature>
<feature type="compositionally biased region" description="Low complexity" evidence="1">
    <location>
        <begin position="316"/>
        <end position="326"/>
    </location>
</feature>
<dbReference type="HOGENOM" id="CLU_037342_0_0_1"/>
<accession>B0E1I0</accession>
<protein>
    <submittedName>
        <fullName evidence="2">Predicted protein</fullName>
    </submittedName>
</protein>
<feature type="compositionally biased region" description="Basic and acidic residues" evidence="1">
    <location>
        <begin position="362"/>
        <end position="372"/>
    </location>
</feature>
<sequence length="431" mass="46122">MFKTWDHIGQFINTGLLALIGPSAGTINYGLFVLSGLSVLCAVASSLLQRQGPSLSAAQALSVLFSAPDAPTPNFASPQAQSNVPMWQFLHENSNPGAQYPTPAVAPAFQGTRDQEEEQAVALILHLQPNPFLQDVNMHQEPGTESIPLQGILMVGDSPLVRPCDLRLWFANLVPTAATGNTCSSKLQASGSQTTLPGNATTTTISHLLSDQDVNMSENPPANPRPITNIPINDPSPITKLQNSENIHCNMEGTSDDNGTACPPTSGATDAPLDIGNFMALSRLSSELTSLLLRGIGIAVQEGVKQGVKEALETIASPSKATPSKKSPTKRSASHKNSEPMSHDGSSESSTDDDDFISARKPTGEKTDEEKSFHTILTDYLKGKSLWNTHASKTADWCLVNDFENDNNNGPTLDDPVFDWSSKMSSMWNKS</sequence>
<dbReference type="GeneID" id="6085700"/>
<evidence type="ECO:0000313" key="3">
    <source>
        <dbReference type="Proteomes" id="UP000001194"/>
    </source>
</evidence>
<dbReference type="AlphaFoldDB" id="B0E1I0"/>
<feature type="compositionally biased region" description="Basic and acidic residues" evidence="1">
    <location>
        <begin position="336"/>
        <end position="346"/>
    </location>
</feature>
<evidence type="ECO:0000256" key="1">
    <source>
        <dbReference type="SAM" id="MobiDB-lite"/>
    </source>
</evidence>
<evidence type="ECO:0000313" key="2">
    <source>
        <dbReference type="EMBL" id="EDQ99332.1"/>
    </source>
</evidence>
<proteinExistence type="predicted"/>
<dbReference type="InParanoid" id="B0E1I0"/>
<dbReference type="KEGG" id="lbc:LACBIDRAFT_335143"/>
<name>B0E1I0_LACBS</name>
<dbReference type="Proteomes" id="UP000001194">
    <property type="component" value="Unassembled WGS sequence"/>
</dbReference>
<keyword evidence="3" id="KW-1185">Reference proteome</keyword>